<gene>
    <name evidence="1" type="ORF">LTR37_008769</name>
</gene>
<dbReference type="Proteomes" id="UP001281147">
    <property type="component" value="Unassembled WGS sequence"/>
</dbReference>
<evidence type="ECO:0000313" key="2">
    <source>
        <dbReference type="Proteomes" id="UP001281147"/>
    </source>
</evidence>
<reference evidence="1" key="1">
    <citation type="submission" date="2023-07" db="EMBL/GenBank/DDBJ databases">
        <title>Black Yeasts Isolated from many extreme environments.</title>
        <authorList>
            <person name="Coleine C."/>
            <person name="Stajich J.E."/>
            <person name="Selbmann L."/>
        </authorList>
    </citation>
    <scope>NUCLEOTIDE SEQUENCE</scope>
    <source>
        <strain evidence="1">CCFEE 5714</strain>
    </source>
</reference>
<dbReference type="EMBL" id="JAUTXU010000065">
    <property type="protein sequence ID" value="KAK3713084.1"/>
    <property type="molecule type" value="Genomic_DNA"/>
</dbReference>
<comment type="caution">
    <text evidence="1">The sequence shown here is derived from an EMBL/GenBank/DDBJ whole genome shotgun (WGS) entry which is preliminary data.</text>
</comment>
<proteinExistence type="predicted"/>
<organism evidence="1 2">
    <name type="scientific">Vermiconidia calcicola</name>
    <dbReference type="NCBI Taxonomy" id="1690605"/>
    <lineage>
        <taxon>Eukaryota</taxon>
        <taxon>Fungi</taxon>
        <taxon>Dikarya</taxon>
        <taxon>Ascomycota</taxon>
        <taxon>Pezizomycotina</taxon>
        <taxon>Dothideomycetes</taxon>
        <taxon>Dothideomycetidae</taxon>
        <taxon>Mycosphaerellales</taxon>
        <taxon>Extremaceae</taxon>
        <taxon>Vermiconidia</taxon>
    </lineage>
</organism>
<sequence length="214" mass="24578">MWTLISATPSPYARKVRILLQEKGLPFELQTEVPWDSTTKTPQYNRLEKLPVLILDDGTSLYESHFIMDWLETRYPHPSLMPEGLDDRLFAKKVEVICDGICDALVLAFFEKMRDPDKQSQAWKDRQMRKADGGLQALASFVDQADGNEFLIDNKLTLADIAIGSVLGWLSLRWPDHQWKTTHPRLNVYFEGLDQRPTFADTRPSAQNITDQVV</sequence>
<evidence type="ECO:0000313" key="1">
    <source>
        <dbReference type="EMBL" id="KAK3713084.1"/>
    </source>
</evidence>
<protein>
    <submittedName>
        <fullName evidence="1">Uncharacterized protein</fullName>
    </submittedName>
</protein>
<accession>A0ACC3NA90</accession>
<name>A0ACC3NA90_9PEZI</name>
<keyword evidence="2" id="KW-1185">Reference proteome</keyword>